<dbReference type="InterPro" id="IPR045880">
    <property type="entry name" value="ZCF37"/>
</dbReference>
<proteinExistence type="predicted"/>
<name>A0AAV0DMZ6_9ASTE</name>
<evidence type="ECO:0008006" key="4">
    <source>
        <dbReference type="Google" id="ProtNLM"/>
    </source>
</evidence>
<comment type="caution">
    <text evidence="2">The sequence shown here is derived from an EMBL/GenBank/DDBJ whole genome shotgun (WGS) entry which is preliminary data.</text>
</comment>
<keyword evidence="1" id="KW-0472">Membrane</keyword>
<evidence type="ECO:0000313" key="2">
    <source>
        <dbReference type="EMBL" id="CAH9105232.1"/>
    </source>
</evidence>
<accession>A0AAV0DMZ6</accession>
<dbReference type="PANTHER" id="PTHR35275:SF1">
    <property type="entry name" value="OS07G0585900 PROTEIN"/>
    <property type="match status" value="1"/>
</dbReference>
<gene>
    <name evidence="2" type="ORF">CEPIT_LOCUS17109</name>
</gene>
<dbReference type="EMBL" id="CAMAPF010000129">
    <property type="protein sequence ID" value="CAH9105232.1"/>
    <property type="molecule type" value="Genomic_DNA"/>
</dbReference>
<feature type="transmembrane region" description="Helical" evidence="1">
    <location>
        <begin position="175"/>
        <end position="208"/>
    </location>
</feature>
<dbReference type="PANTHER" id="PTHR35275">
    <property type="entry name" value="ZCF37"/>
    <property type="match status" value="1"/>
</dbReference>
<evidence type="ECO:0000256" key="1">
    <source>
        <dbReference type="SAM" id="Phobius"/>
    </source>
</evidence>
<organism evidence="2 3">
    <name type="scientific">Cuscuta epithymum</name>
    <dbReference type="NCBI Taxonomy" id="186058"/>
    <lineage>
        <taxon>Eukaryota</taxon>
        <taxon>Viridiplantae</taxon>
        <taxon>Streptophyta</taxon>
        <taxon>Embryophyta</taxon>
        <taxon>Tracheophyta</taxon>
        <taxon>Spermatophyta</taxon>
        <taxon>Magnoliopsida</taxon>
        <taxon>eudicotyledons</taxon>
        <taxon>Gunneridae</taxon>
        <taxon>Pentapetalae</taxon>
        <taxon>asterids</taxon>
        <taxon>lamiids</taxon>
        <taxon>Solanales</taxon>
        <taxon>Convolvulaceae</taxon>
        <taxon>Cuscuteae</taxon>
        <taxon>Cuscuta</taxon>
        <taxon>Cuscuta subgen. Cuscuta</taxon>
    </lineage>
</organism>
<evidence type="ECO:0000313" key="3">
    <source>
        <dbReference type="Proteomes" id="UP001152523"/>
    </source>
</evidence>
<reference evidence="2" key="1">
    <citation type="submission" date="2022-07" db="EMBL/GenBank/DDBJ databases">
        <authorList>
            <person name="Macas J."/>
            <person name="Novak P."/>
            <person name="Neumann P."/>
        </authorList>
    </citation>
    <scope>NUCLEOTIDE SEQUENCE</scope>
</reference>
<keyword evidence="3" id="KW-1185">Reference proteome</keyword>
<keyword evidence="1" id="KW-0812">Transmembrane</keyword>
<sequence length="230" mass="25902">MLNLCNGGSSHFLSDEDEVDDLSPCPSTKRSSKMAALNNPYSNRGLDKFSELLVDLHVMKQKIYTRMGSEQISFIRFAFSSSNRVKPIIVKTKKKKNKKPVIVPIVKKSKNNKKKHAIWGDCSAKAESATDKDSSEKCTIQSTVVRSTKSNQVRETGDSEKKMLSRGFTWKMKPMLYLPVAIMLILVFLAVYGRTLAIMCVSIAWYVIPTITKRSTRTSLSGSNLKRRQN</sequence>
<keyword evidence="1" id="KW-1133">Transmembrane helix</keyword>
<dbReference type="AlphaFoldDB" id="A0AAV0DMZ6"/>
<protein>
    <recommendedName>
        <fullName evidence="4">Transmembrane protein</fullName>
    </recommendedName>
</protein>
<dbReference type="Proteomes" id="UP001152523">
    <property type="component" value="Unassembled WGS sequence"/>
</dbReference>